<dbReference type="Proteomes" id="UP000036987">
    <property type="component" value="Unassembled WGS sequence"/>
</dbReference>
<feature type="chain" id="PRO_5005527809" description="Epoxide hydrolase" evidence="3">
    <location>
        <begin position="28"/>
        <end position="228"/>
    </location>
</feature>
<name>A0A0K9PRD7_ZOSMR</name>
<feature type="signal peptide" evidence="3">
    <location>
        <begin position="1"/>
        <end position="27"/>
    </location>
</feature>
<keyword evidence="3" id="KW-0732">Signal</keyword>
<keyword evidence="1" id="KW-0378">Hydrolase</keyword>
<dbReference type="EMBL" id="LFYR01000670">
    <property type="protein sequence ID" value="KMZ71603.1"/>
    <property type="molecule type" value="Genomic_DNA"/>
</dbReference>
<dbReference type="PANTHER" id="PTHR43329">
    <property type="entry name" value="EPOXIDE HYDROLASE"/>
    <property type="match status" value="1"/>
</dbReference>
<dbReference type="PRINTS" id="PR00412">
    <property type="entry name" value="EPOXHYDRLASE"/>
</dbReference>
<organism evidence="4 5">
    <name type="scientific">Zostera marina</name>
    <name type="common">Eelgrass</name>
    <dbReference type="NCBI Taxonomy" id="29655"/>
    <lineage>
        <taxon>Eukaryota</taxon>
        <taxon>Viridiplantae</taxon>
        <taxon>Streptophyta</taxon>
        <taxon>Embryophyta</taxon>
        <taxon>Tracheophyta</taxon>
        <taxon>Spermatophyta</taxon>
        <taxon>Magnoliopsida</taxon>
        <taxon>Liliopsida</taxon>
        <taxon>Zosteraceae</taxon>
        <taxon>Zostera</taxon>
    </lineage>
</organism>
<evidence type="ECO:0000256" key="1">
    <source>
        <dbReference type="ARBA" id="ARBA00022801"/>
    </source>
</evidence>
<evidence type="ECO:0000256" key="3">
    <source>
        <dbReference type="SAM" id="SignalP"/>
    </source>
</evidence>
<dbReference type="AlphaFoldDB" id="A0A0K9PRD7"/>
<evidence type="ECO:0000313" key="5">
    <source>
        <dbReference type="Proteomes" id="UP000036987"/>
    </source>
</evidence>
<evidence type="ECO:0000256" key="2">
    <source>
        <dbReference type="ARBA" id="ARBA00038334"/>
    </source>
</evidence>
<comment type="similarity">
    <text evidence="2">Belongs to the AB hydrolase superfamily. Epoxide hydrolase family.</text>
</comment>
<dbReference type="InterPro" id="IPR000639">
    <property type="entry name" value="Epox_hydrolase-like"/>
</dbReference>
<dbReference type="OrthoDB" id="7130006at2759"/>
<dbReference type="Gene3D" id="3.40.50.1820">
    <property type="entry name" value="alpha/beta hydrolase"/>
    <property type="match status" value="1"/>
</dbReference>
<evidence type="ECO:0008006" key="6">
    <source>
        <dbReference type="Google" id="ProtNLM"/>
    </source>
</evidence>
<dbReference type="OMA" id="MKFPEME"/>
<dbReference type="InterPro" id="IPR029058">
    <property type="entry name" value="AB_hydrolase_fold"/>
</dbReference>
<evidence type="ECO:0000313" key="4">
    <source>
        <dbReference type="EMBL" id="KMZ71603.1"/>
    </source>
</evidence>
<proteinExistence type="inferred from homology"/>
<dbReference type="STRING" id="29655.A0A0K9PRD7"/>
<protein>
    <recommendedName>
        <fullName evidence="6">Epoxide hydrolase</fullName>
    </recommendedName>
</protein>
<dbReference type="SUPFAM" id="SSF53474">
    <property type="entry name" value="alpha/beta-Hydrolases"/>
    <property type="match status" value="1"/>
</dbReference>
<dbReference type="GO" id="GO:0016787">
    <property type="term" value="F:hydrolase activity"/>
    <property type="evidence" value="ECO:0000318"/>
    <property type="project" value="GO_Central"/>
</dbReference>
<sequence length="228" mass="26428">MVRPPKNTLRTFLTFIVRLGTILVVHREYPRTAGTHRRKCRNPSRLRHRETTSSVARIHCGHSQDAGVIEAEFDRIGYKNALRILLTVPPPNPPILLEENPFGSEFSNKEHSTLLAWLTQQDLDYYTEKFTKTGFTGPLNHYRCLDKNWELMAPWQGSKVNVPVKFIIGDEDLVYTMLGNKEYIHNGEFKKKVPMLQDVIIMEGAGHFIQQERPQEVTNHIYQFIKTV</sequence>
<keyword evidence="5" id="KW-1185">Reference proteome</keyword>
<accession>A0A0K9PRD7</accession>
<comment type="caution">
    <text evidence="4">The sequence shown here is derived from an EMBL/GenBank/DDBJ whole genome shotgun (WGS) entry which is preliminary data.</text>
</comment>
<gene>
    <name evidence="4" type="ORF">ZOSMA_179G00310</name>
</gene>
<reference evidence="5" key="1">
    <citation type="journal article" date="2016" name="Nature">
        <title>The genome of the seagrass Zostera marina reveals angiosperm adaptation to the sea.</title>
        <authorList>
            <person name="Olsen J.L."/>
            <person name="Rouze P."/>
            <person name="Verhelst B."/>
            <person name="Lin Y.-C."/>
            <person name="Bayer T."/>
            <person name="Collen J."/>
            <person name="Dattolo E."/>
            <person name="De Paoli E."/>
            <person name="Dittami S."/>
            <person name="Maumus F."/>
            <person name="Michel G."/>
            <person name="Kersting A."/>
            <person name="Lauritano C."/>
            <person name="Lohaus R."/>
            <person name="Toepel M."/>
            <person name="Tonon T."/>
            <person name="Vanneste K."/>
            <person name="Amirebrahimi M."/>
            <person name="Brakel J."/>
            <person name="Bostroem C."/>
            <person name="Chovatia M."/>
            <person name="Grimwood J."/>
            <person name="Jenkins J.W."/>
            <person name="Jueterbock A."/>
            <person name="Mraz A."/>
            <person name="Stam W.T."/>
            <person name="Tice H."/>
            <person name="Bornberg-Bauer E."/>
            <person name="Green P.J."/>
            <person name="Pearson G.A."/>
            <person name="Procaccini G."/>
            <person name="Duarte C.M."/>
            <person name="Schmutz J."/>
            <person name="Reusch T.B.H."/>
            <person name="Van de Peer Y."/>
        </authorList>
    </citation>
    <scope>NUCLEOTIDE SEQUENCE [LARGE SCALE GENOMIC DNA]</scope>
    <source>
        <strain evidence="5">cv. Finnish</strain>
    </source>
</reference>